<keyword evidence="1" id="KW-0732">Signal</keyword>
<evidence type="ECO:0000313" key="5">
    <source>
        <dbReference type="EMBL" id="SEM65184.1"/>
    </source>
</evidence>
<evidence type="ECO:0000256" key="2">
    <source>
        <dbReference type="SAM" id="MobiDB-lite"/>
    </source>
</evidence>
<dbReference type="Pfam" id="PF13205">
    <property type="entry name" value="Big_5"/>
    <property type="match status" value="1"/>
</dbReference>
<dbReference type="GO" id="GO:0016491">
    <property type="term" value="F:oxidoreductase activity"/>
    <property type="evidence" value="ECO:0007669"/>
    <property type="project" value="TreeGrafter"/>
</dbReference>
<dbReference type="RefSeq" id="WP_090743375.1">
    <property type="nucleotide sequence ID" value="NZ_FOBW01000004.1"/>
</dbReference>
<sequence>MKKTNYTQKLISYFVICCLSLSSLLFYFPGNTVLSAPGGPILEIITPVDGTLFDTEMIEFTGRISDDLTPPEKLNFKVYQKLADSEVPLEITSTGEFELVNTSSGEWIYTRPFSEGNHTLLFTLDDEDTNRSEVQLTFSVEPSGNIDSINPEPGGMEQEAEESGQTGEPEQSSSTEIEPESTAEAVTEIAPVPRPYIVSLNIMPNGVSNPEDYLQAEDMTGVPVDSSIEIIVKESGTLNLTGEPLIITSDTRATLKSTEVADDVIPGKTDGEYRITFTPTETLEYSTTYYVFVNPAITNDQNGRIYQRFLKFTTAPQVPSHEIHGNFGNNTNSCANCHSTHNGNDPKLLGGKYGGETAKNLCMSCHDGTNGAPIPDHYNAANQHFNYTDGLEATYSCTSCHNPHTGWTEENPNKLKNHPENTYKKQGTATGISTDFSLCFQCHNGNGTAVDIEKYYKDETLLADSGHKITAEDGTSLNGQLTCADCHETHGSDNLKLLKGNLGNAPLAAGDQFKTVGTEWTVDNERNFCLKCHNGNTELYGKNPIYNAEADNHQDTTKSCSSCHGSGEDIREQMRSAAHAPKKLIVRNPEPTTDPVTVKESGSTLEDSTIQNSDVTTETETSLSSTSETP</sequence>
<dbReference type="Pfam" id="PF09699">
    <property type="entry name" value="Paired_CXXCH_1"/>
    <property type="match status" value="1"/>
</dbReference>
<reference evidence="6" key="1">
    <citation type="submission" date="2016-10" db="EMBL/GenBank/DDBJ databases">
        <authorList>
            <person name="Varghese N."/>
            <person name="Submissions S."/>
        </authorList>
    </citation>
    <scope>NUCLEOTIDE SEQUENCE [LARGE SCALE GENOMIC DNA]</scope>
    <source>
        <strain evidence="6">B48,IBRC-M 10115,DSM 25386,CECT 8001</strain>
    </source>
</reference>
<feature type="compositionally biased region" description="Low complexity" evidence="2">
    <location>
        <begin position="616"/>
        <end position="630"/>
    </location>
</feature>
<evidence type="ECO:0000313" key="6">
    <source>
        <dbReference type="Proteomes" id="UP000198553"/>
    </source>
</evidence>
<gene>
    <name evidence="5" type="ORF">SAMN05192533_104227</name>
</gene>
<dbReference type="InterPro" id="IPR036280">
    <property type="entry name" value="Multihaem_cyt_sf"/>
</dbReference>
<evidence type="ECO:0000259" key="4">
    <source>
        <dbReference type="Pfam" id="PF13205"/>
    </source>
</evidence>
<feature type="domain" description="SbsA Ig-like" evidence="4">
    <location>
        <begin position="219"/>
        <end position="314"/>
    </location>
</feature>
<dbReference type="EMBL" id="FOBW01000004">
    <property type="protein sequence ID" value="SEM65184.1"/>
    <property type="molecule type" value="Genomic_DNA"/>
</dbReference>
<protein>
    <submittedName>
        <fullName evidence="5">Doubled CXXCH domain-containing protein</fullName>
    </submittedName>
</protein>
<proteinExistence type="predicted"/>
<dbReference type="STRING" id="930146.SAMN05192533_104227"/>
<organism evidence="5 6">
    <name type="scientific">Mesobacillus persicus</name>
    <dbReference type="NCBI Taxonomy" id="930146"/>
    <lineage>
        <taxon>Bacteria</taxon>
        <taxon>Bacillati</taxon>
        <taxon>Bacillota</taxon>
        <taxon>Bacilli</taxon>
        <taxon>Bacillales</taxon>
        <taxon>Bacillaceae</taxon>
        <taxon>Mesobacillus</taxon>
    </lineage>
</organism>
<dbReference type="SUPFAM" id="SSF48695">
    <property type="entry name" value="Multiheme cytochromes"/>
    <property type="match status" value="1"/>
</dbReference>
<dbReference type="InterPro" id="IPR032812">
    <property type="entry name" value="SbsA_Ig"/>
</dbReference>
<feature type="compositionally biased region" description="Polar residues" evidence="2">
    <location>
        <begin position="590"/>
        <end position="615"/>
    </location>
</feature>
<dbReference type="OrthoDB" id="10939at2"/>
<keyword evidence="6" id="KW-1185">Reference proteome</keyword>
<feature type="domain" description="Doubled CXXCH motif" evidence="3">
    <location>
        <begin position="331"/>
        <end position="369"/>
    </location>
</feature>
<dbReference type="CDD" id="cd08168">
    <property type="entry name" value="Cytochrom_C3"/>
    <property type="match status" value="1"/>
</dbReference>
<evidence type="ECO:0000256" key="1">
    <source>
        <dbReference type="ARBA" id="ARBA00022729"/>
    </source>
</evidence>
<dbReference type="PANTHER" id="PTHR35038">
    <property type="entry name" value="DISSIMILATORY SULFITE REDUCTASE SIRA"/>
    <property type="match status" value="1"/>
</dbReference>
<name>A0A1H8A5I7_9BACI</name>
<dbReference type="AlphaFoldDB" id="A0A1H8A5I7"/>
<accession>A0A1H8A5I7</accession>
<dbReference type="Proteomes" id="UP000198553">
    <property type="component" value="Unassembled WGS sequence"/>
</dbReference>
<dbReference type="PANTHER" id="PTHR35038:SF6">
    <property type="entry name" value="SURFACE LOCALIZED DECAHEME CYTOCHROME C LIPOPROTEIN"/>
    <property type="match status" value="1"/>
</dbReference>
<dbReference type="Gene3D" id="1.10.1130.10">
    <property type="entry name" value="Flavocytochrome C3, Chain A"/>
    <property type="match status" value="2"/>
</dbReference>
<feature type="compositionally biased region" description="Polar residues" evidence="2">
    <location>
        <begin position="163"/>
        <end position="176"/>
    </location>
</feature>
<dbReference type="InterPro" id="IPR010177">
    <property type="entry name" value="Paired_CXXCH_1"/>
</dbReference>
<evidence type="ECO:0000259" key="3">
    <source>
        <dbReference type="Pfam" id="PF09699"/>
    </source>
</evidence>
<feature type="region of interest" description="Disordered" evidence="2">
    <location>
        <begin position="141"/>
        <end position="184"/>
    </location>
</feature>
<dbReference type="InterPro" id="IPR051829">
    <property type="entry name" value="Multiheme_Cytochr_ET"/>
</dbReference>
<feature type="region of interest" description="Disordered" evidence="2">
    <location>
        <begin position="553"/>
        <end position="630"/>
    </location>
</feature>